<gene>
    <name evidence="2" type="ordered locus">Ppro_1989</name>
</gene>
<dbReference type="AlphaFoldDB" id="A1AQH7"/>
<dbReference type="GO" id="GO:0016881">
    <property type="term" value="F:acid-amino acid ligase activity"/>
    <property type="evidence" value="ECO:0007669"/>
    <property type="project" value="InterPro"/>
</dbReference>
<dbReference type="SUPFAM" id="SSF53623">
    <property type="entry name" value="MurD-like peptide ligases, catalytic domain"/>
    <property type="match status" value="1"/>
</dbReference>
<organism evidence="2 3">
    <name type="scientific">Pelobacter propionicus (strain DSM 2379 / NBRC 103807 / OttBd1)</name>
    <dbReference type="NCBI Taxonomy" id="338966"/>
    <lineage>
        <taxon>Bacteria</taxon>
        <taxon>Pseudomonadati</taxon>
        <taxon>Thermodesulfobacteriota</taxon>
        <taxon>Desulfuromonadia</taxon>
        <taxon>Desulfuromonadales</taxon>
        <taxon>Desulfuromonadaceae</taxon>
        <taxon>Pelobacter</taxon>
    </lineage>
</organism>
<dbReference type="InterPro" id="IPR013221">
    <property type="entry name" value="Mur_ligase_cen"/>
</dbReference>
<dbReference type="EMBL" id="CP000482">
    <property type="protein sequence ID" value="ABK99597.1"/>
    <property type="molecule type" value="Genomic_DNA"/>
</dbReference>
<dbReference type="GO" id="GO:0005524">
    <property type="term" value="F:ATP binding"/>
    <property type="evidence" value="ECO:0007669"/>
    <property type="project" value="InterPro"/>
</dbReference>
<evidence type="ECO:0000313" key="2">
    <source>
        <dbReference type="EMBL" id="ABK99597.1"/>
    </source>
</evidence>
<evidence type="ECO:0000259" key="1">
    <source>
        <dbReference type="Pfam" id="PF08245"/>
    </source>
</evidence>
<dbReference type="InterPro" id="IPR036565">
    <property type="entry name" value="Mur-like_cat_sf"/>
</dbReference>
<dbReference type="Pfam" id="PF08245">
    <property type="entry name" value="Mur_ligase_M"/>
    <property type="match status" value="1"/>
</dbReference>
<evidence type="ECO:0000313" key="3">
    <source>
        <dbReference type="Proteomes" id="UP000006732"/>
    </source>
</evidence>
<protein>
    <submittedName>
        <fullName evidence="2">Mur ligase, middle domain protein</fullName>
    </submittedName>
</protein>
<dbReference type="KEGG" id="ppd:Ppro_1989"/>
<dbReference type="RefSeq" id="WP_011735863.1">
    <property type="nucleotide sequence ID" value="NC_008609.1"/>
</dbReference>
<dbReference type="HOGENOM" id="CLU_642282_0_0_7"/>
<dbReference type="InterPro" id="IPR036615">
    <property type="entry name" value="Mur_ligase_C_dom_sf"/>
</dbReference>
<name>A1AQH7_PELPD</name>
<dbReference type="Gene3D" id="3.40.1190.10">
    <property type="entry name" value="Mur-like, catalytic domain"/>
    <property type="match status" value="1"/>
</dbReference>
<keyword evidence="2" id="KW-0436">Ligase</keyword>
<feature type="domain" description="Mur ligase central" evidence="1">
    <location>
        <begin position="40"/>
        <end position="196"/>
    </location>
</feature>
<keyword evidence="3" id="KW-1185">Reference proteome</keyword>
<dbReference type="eggNOG" id="COG0769">
    <property type="taxonomic scope" value="Bacteria"/>
</dbReference>
<proteinExistence type="predicted"/>
<accession>A1AQH7</accession>
<dbReference type="SUPFAM" id="SSF53244">
    <property type="entry name" value="MurD-like peptide ligases, peptide-binding domain"/>
    <property type="match status" value="1"/>
</dbReference>
<dbReference type="PANTHER" id="PTHR23135:SF18">
    <property type="entry name" value="CYANOPHYCIN SYNTHETASE"/>
    <property type="match status" value="1"/>
</dbReference>
<sequence>MANHPASKNTARHMYRKWVLFVRKLGFPLKITPHIPTACITGSVGKTTTCRMVASILRETGKTVALSTTLGTYVGDSPRCIGDSSNGRRGSRLLAERQVDAGVFEIARGGLINEGMLFSNYDIGALLNVYDNHIGLKGVESRADLAKVKKQVVVNARKMAILNADDPLCLGVKKDIRAARTCLITMTAESPVVRDHMSRGGVAVRQEGNGAEAMIRLYEGNKMVLSMAALDIPASWGGRYRPAINNAMFAAAITYGLDVSTQSIRAGLRSFQSDEVSNPGRMNFYDHLPCGLLITWADGPEAACEIADFVSLHTISGKKHLMLAAMGNRPDAFIVETALAFSGRFDSYISTDWEDLRGRAPGEVAGLLASGFKNGGVDQSRIEIATSYDDGLSRAFAKPSQGDLLVIVSFSGWRAKEQGLFKSKNIP</sequence>
<dbReference type="PANTHER" id="PTHR23135">
    <property type="entry name" value="MUR LIGASE FAMILY MEMBER"/>
    <property type="match status" value="1"/>
</dbReference>
<dbReference type="STRING" id="338966.Ppro_1989"/>
<reference evidence="2 3" key="1">
    <citation type="submission" date="2006-10" db="EMBL/GenBank/DDBJ databases">
        <title>Complete sequence of chromosome of Pelobacter propionicus DSM 2379.</title>
        <authorList>
            <consortium name="US DOE Joint Genome Institute"/>
            <person name="Copeland A."/>
            <person name="Lucas S."/>
            <person name="Lapidus A."/>
            <person name="Barry K."/>
            <person name="Detter J.C."/>
            <person name="Glavina del Rio T."/>
            <person name="Hammon N."/>
            <person name="Israni S."/>
            <person name="Dalin E."/>
            <person name="Tice H."/>
            <person name="Pitluck S."/>
            <person name="Saunders E."/>
            <person name="Brettin T."/>
            <person name="Bruce D."/>
            <person name="Han C."/>
            <person name="Tapia R."/>
            <person name="Schmutz J."/>
            <person name="Larimer F."/>
            <person name="Land M."/>
            <person name="Hauser L."/>
            <person name="Kyrpides N."/>
            <person name="Kim E."/>
            <person name="Lovley D."/>
            <person name="Richardson P."/>
        </authorList>
    </citation>
    <scope>NUCLEOTIDE SEQUENCE [LARGE SCALE GENOMIC DNA]</scope>
    <source>
        <strain evidence="3">DSM 2379 / NBRC 103807 / OttBd1</strain>
    </source>
</reference>
<dbReference type="Proteomes" id="UP000006732">
    <property type="component" value="Chromosome"/>
</dbReference>